<dbReference type="Proteomes" id="UP000297025">
    <property type="component" value="Chromosome"/>
</dbReference>
<name>A0A4P7UET6_9ACTN</name>
<dbReference type="AlphaFoldDB" id="A0A4P7UET6"/>
<evidence type="ECO:0000313" key="3">
    <source>
        <dbReference type="Proteomes" id="UP000297025"/>
    </source>
</evidence>
<dbReference type="EMBL" id="BMCK01000003">
    <property type="protein sequence ID" value="GGD22674.1"/>
    <property type="molecule type" value="Genomic_DNA"/>
</dbReference>
<keyword evidence="4" id="KW-1185">Reference proteome</keyword>
<evidence type="ECO:0000313" key="1">
    <source>
        <dbReference type="EMBL" id="GGD22674.1"/>
    </source>
</evidence>
<dbReference type="PROSITE" id="PS51318">
    <property type="entry name" value="TAT"/>
    <property type="match status" value="1"/>
</dbReference>
<reference evidence="1" key="5">
    <citation type="submission" date="2024-05" db="EMBL/GenBank/DDBJ databases">
        <authorList>
            <person name="Sun Q."/>
            <person name="Sedlacek I."/>
        </authorList>
    </citation>
    <scope>NUCLEOTIDE SEQUENCE</scope>
    <source>
        <strain evidence="1">CCM 7403</strain>
    </source>
</reference>
<organism evidence="2 3">
    <name type="scientific">Nocardioides daphniae</name>
    <dbReference type="NCBI Taxonomy" id="402297"/>
    <lineage>
        <taxon>Bacteria</taxon>
        <taxon>Bacillati</taxon>
        <taxon>Actinomycetota</taxon>
        <taxon>Actinomycetes</taxon>
        <taxon>Propionibacteriales</taxon>
        <taxon>Nocardioidaceae</taxon>
        <taxon>Nocardioides</taxon>
    </lineage>
</organism>
<dbReference type="OrthoDB" id="4868247at2"/>
<sequence>MKPTKRRSLLVAGVAVAQLVLVGVAVAPQLSARTTGETYELAVSPVDPMDPFRGAYVDLDYPDLQPPDSWRQPSYDQDVFVVIEESDGLMKATDWTTDRPDSGTYLTCSPAGWPFSCGIESWFADSAEARRLEEAMRDKGAIAEVKIDSRGNAAIVGLRER</sequence>
<accession>A0A4P7UET6</accession>
<evidence type="ECO:0000313" key="4">
    <source>
        <dbReference type="Proteomes" id="UP000630594"/>
    </source>
</evidence>
<dbReference type="InterPro" id="IPR025833">
    <property type="entry name" value="GDYXXLXY"/>
</dbReference>
<evidence type="ECO:0000313" key="2">
    <source>
        <dbReference type="EMBL" id="QCC78051.1"/>
    </source>
</evidence>
<dbReference type="RefSeq" id="WP_135833089.1">
    <property type="nucleotide sequence ID" value="NZ_BMCK01000003.1"/>
</dbReference>
<dbReference type="Proteomes" id="UP000630594">
    <property type="component" value="Unassembled WGS sequence"/>
</dbReference>
<protein>
    <recommendedName>
        <fullName evidence="5">GDYXXLXY domain-containing protein</fullName>
    </recommendedName>
</protein>
<proteinExistence type="predicted"/>
<reference evidence="1" key="2">
    <citation type="journal article" date="2014" name="Int. J. Syst. Evol. Microbiol.">
        <title>Complete genome of a new Firmicutes species belonging to the dominant human colonic microbiota ('Ruminococcus bicirculans') reveals two chromosomes and a selective capacity to utilize plant glucans.</title>
        <authorList>
            <consortium name="NISC Comparative Sequencing Program"/>
            <person name="Wegmann U."/>
            <person name="Louis P."/>
            <person name="Goesmann A."/>
            <person name="Henrissat B."/>
            <person name="Duncan S.H."/>
            <person name="Flint H.J."/>
        </authorList>
    </citation>
    <scope>NUCLEOTIDE SEQUENCE</scope>
    <source>
        <strain evidence="1">CCM 7403</strain>
    </source>
</reference>
<dbReference type="Pfam" id="PF14345">
    <property type="entry name" value="GDYXXLXY"/>
    <property type="match status" value="1"/>
</dbReference>
<dbReference type="InterPro" id="IPR006311">
    <property type="entry name" value="TAT_signal"/>
</dbReference>
<reference evidence="2 3" key="1">
    <citation type="journal article" date="2008" name="Int. J. Syst. Evol. Microbiol.">
        <title>Nocardioides daphniae sp. nov., isolated from Daphnia cucullata (Crustacea: Cladocera).</title>
        <authorList>
            <person name="Toth E.M."/>
            <person name="Keki Z."/>
            <person name="Homonnay Z.G."/>
            <person name="Borsodi A.K."/>
            <person name="Marialigeti K."/>
            <person name="Schumann P."/>
        </authorList>
    </citation>
    <scope>NUCLEOTIDE SEQUENCE [LARGE SCALE GENOMIC DNA]</scope>
    <source>
        <strain evidence="2 3">JCM 16608</strain>
    </source>
</reference>
<reference evidence="2" key="4">
    <citation type="submission" date="2019-03" db="EMBL/GenBank/DDBJ databases">
        <authorList>
            <person name="Huang Y."/>
        </authorList>
    </citation>
    <scope>NUCLEOTIDE SEQUENCE</scope>
    <source>
        <strain evidence="2">JCM 16608</strain>
    </source>
</reference>
<evidence type="ECO:0008006" key="5">
    <source>
        <dbReference type="Google" id="ProtNLM"/>
    </source>
</evidence>
<dbReference type="KEGG" id="ndp:E2C04_14205"/>
<dbReference type="EMBL" id="CP038462">
    <property type="protein sequence ID" value="QCC78051.1"/>
    <property type="molecule type" value="Genomic_DNA"/>
</dbReference>
<reference evidence="4" key="3">
    <citation type="journal article" date="2019" name="Int. J. Syst. Evol. Microbiol.">
        <title>The Global Catalogue of Microorganisms (GCM) 10K type strain sequencing project: providing services to taxonomists for standard genome sequencing and annotation.</title>
        <authorList>
            <consortium name="The Broad Institute Genomics Platform"/>
            <consortium name="The Broad Institute Genome Sequencing Center for Infectious Disease"/>
            <person name="Wu L."/>
            <person name="Ma J."/>
        </authorList>
    </citation>
    <scope>NUCLEOTIDE SEQUENCE [LARGE SCALE GENOMIC DNA]</scope>
    <source>
        <strain evidence="4">CCM 7403</strain>
    </source>
</reference>
<gene>
    <name evidence="2" type="ORF">E2C04_14205</name>
    <name evidence="1" type="ORF">GCM10007231_22200</name>
</gene>